<comment type="subcellular location">
    <subcellularLocation>
        <location evidence="1">Membrane</location>
        <topology evidence="1">Multi-pass membrane protein</topology>
    </subcellularLocation>
    <subcellularLocation>
        <location evidence="2">Plastid</location>
        <location evidence="2">Chloroplast</location>
    </subcellularLocation>
</comment>
<evidence type="ECO:0000313" key="14">
    <source>
        <dbReference type="EMBL" id="CAE8668715.1"/>
    </source>
</evidence>
<keyword evidence="9" id="KW-0809">Transit peptide</keyword>
<evidence type="ECO:0000256" key="7">
    <source>
        <dbReference type="ARBA" id="ARBA00022692"/>
    </source>
</evidence>
<evidence type="ECO:0000256" key="4">
    <source>
        <dbReference type="ARBA" id="ARBA00022528"/>
    </source>
</evidence>
<comment type="similarity">
    <text evidence="3">Belongs to the peptidase M50B family.</text>
</comment>
<feature type="transmembrane region" description="Helical" evidence="12">
    <location>
        <begin position="101"/>
        <end position="134"/>
    </location>
</feature>
<evidence type="ECO:0000256" key="2">
    <source>
        <dbReference type="ARBA" id="ARBA00004229"/>
    </source>
</evidence>
<dbReference type="GO" id="GO:0016020">
    <property type="term" value="C:membrane"/>
    <property type="evidence" value="ECO:0007669"/>
    <property type="project" value="UniProtKB-SubCell"/>
</dbReference>
<evidence type="ECO:0000256" key="8">
    <source>
        <dbReference type="ARBA" id="ARBA00022801"/>
    </source>
</evidence>
<dbReference type="AlphaFoldDB" id="A0A813J7X9"/>
<feature type="domain" description="Peptidase M50" evidence="13">
    <location>
        <begin position="21"/>
        <end position="97"/>
    </location>
</feature>
<dbReference type="InterPro" id="IPR008915">
    <property type="entry name" value="Peptidase_M50"/>
</dbReference>
<keyword evidence="4" id="KW-0150">Chloroplast</keyword>
<accession>A0A813J7X9</accession>
<keyword evidence="10 12" id="KW-1133">Transmembrane helix</keyword>
<evidence type="ECO:0000256" key="3">
    <source>
        <dbReference type="ARBA" id="ARBA00007931"/>
    </source>
</evidence>
<evidence type="ECO:0000256" key="10">
    <source>
        <dbReference type="ARBA" id="ARBA00022989"/>
    </source>
</evidence>
<evidence type="ECO:0000256" key="12">
    <source>
        <dbReference type="SAM" id="Phobius"/>
    </source>
</evidence>
<dbReference type="Pfam" id="PF02163">
    <property type="entry name" value="Peptidase_M50"/>
    <property type="match status" value="1"/>
</dbReference>
<sequence length="178" mass="18126">VSFLILLVGLALGPDPDKLVNLNFQLLPVVLKLVLKPLLGQSSVVDQVDPFTDPVSVAFPANPFTIGGLIGIIITSLNLLPIGRLDGGIIAKSVLGGGRGGLLGFLGLGLLLLGSLAPNEAGLVGLTFGFYAIIFQSGAENPPRDSISDPDSAIKTLAVLLVALGIVLSVPGSLFPGL</sequence>
<keyword evidence="8" id="KW-0378">Hydrolase</keyword>
<feature type="transmembrane region" description="Helical" evidence="12">
    <location>
        <begin position="154"/>
        <end position="175"/>
    </location>
</feature>
<keyword evidence="6" id="KW-0645">Protease</keyword>
<dbReference type="GO" id="GO:0008233">
    <property type="term" value="F:peptidase activity"/>
    <property type="evidence" value="ECO:0007669"/>
    <property type="project" value="UniProtKB-KW"/>
</dbReference>
<organism evidence="14 15">
    <name type="scientific">Polarella glacialis</name>
    <name type="common">Dinoflagellate</name>
    <dbReference type="NCBI Taxonomy" id="89957"/>
    <lineage>
        <taxon>Eukaryota</taxon>
        <taxon>Sar</taxon>
        <taxon>Alveolata</taxon>
        <taxon>Dinophyceae</taxon>
        <taxon>Suessiales</taxon>
        <taxon>Suessiaceae</taxon>
        <taxon>Polarella</taxon>
    </lineage>
</organism>
<dbReference type="GO" id="GO:0006508">
    <property type="term" value="P:proteolysis"/>
    <property type="evidence" value="ECO:0007669"/>
    <property type="project" value="UniProtKB-KW"/>
</dbReference>
<dbReference type="GO" id="GO:0009507">
    <property type="term" value="C:chloroplast"/>
    <property type="evidence" value="ECO:0007669"/>
    <property type="project" value="UniProtKB-SubCell"/>
</dbReference>
<feature type="non-terminal residue" evidence="14">
    <location>
        <position position="178"/>
    </location>
</feature>
<evidence type="ECO:0000259" key="13">
    <source>
        <dbReference type="Pfam" id="PF02163"/>
    </source>
</evidence>
<proteinExistence type="inferred from homology"/>
<evidence type="ECO:0000256" key="11">
    <source>
        <dbReference type="ARBA" id="ARBA00023136"/>
    </source>
</evidence>
<keyword evidence="11 12" id="KW-0472">Membrane</keyword>
<dbReference type="EMBL" id="CAJNNW010022019">
    <property type="protein sequence ID" value="CAE8668715.1"/>
    <property type="molecule type" value="Genomic_DNA"/>
</dbReference>
<comment type="caution">
    <text evidence="14">The sequence shown here is derived from an EMBL/GenBank/DDBJ whole genome shotgun (WGS) entry which is preliminary data.</text>
</comment>
<evidence type="ECO:0000256" key="1">
    <source>
        <dbReference type="ARBA" id="ARBA00004141"/>
    </source>
</evidence>
<evidence type="ECO:0000256" key="5">
    <source>
        <dbReference type="ARBA" id="ARBA00022640"/>
    </source>
</evidence>
<evidence type="ECO:0000256" key="6">
    <source>
        <dbReference type="ARBA" id="ARBA00022670"/>
    </source>
</evidence>
<keyword evidence="5" id="KW-0934">Plastid</keyword>
<evidence type="ECO:0000313" key="15">
    <source>
        <dbReference type="Proteomes" id="UP000626109"/>
    </source>
</evidence>
<dbReference type="InterPro" id="IPR044838">
    <property type="entry name" value="EGY1-like"/>
</dbReference>
<dbReference type="PANTHER" id="PTHR31412:SF0">
    <property type="entry name" value="ZINC METALLOPROTEASE EGY1, CHLOROPLASTIC-RELATED"/>
    <property type="match status" value="1"/>
</dbReference>
<name>A0A813J7X9_POLGL</name>
<keyword evidence="7 12" id="KW-0812">Transmembrane</keyword>
<protein>
    <recommendedName>
        <fullName evidence="13">Peptidase M50 domain-containing protein</fullName>
    </recommendedName>
</protein>
<reference evidence="14" key="1">
    <citation type="submission" date="2021-02" db="EMBL/GenBank/DDBJ databases">
        <authorList>
            <person name="Dougan E. K."/>
            <person name="Rhodes N."/>
            <person name="Thang M."/>
            <person name="Chan C."/>
        </authorList>
    </citation>
    <scope>NUCLEOTIDE SEQUENCE</scope>
</reference>
<evidence type="ECO:0000256" key="9">
    <source>
        <dbReference type="ARBA" id="ARBA00022946"/>
    </source>
</evidence>
<dbReference type="Proteomes" id="UP000626109">
    <property type="component" value="Unassembled WGS sequence"/>
</dbReference>
<feature type="transmembrane region" description="Helical" evidence="12">
    <location>
        <begin position="61"/>
        <end position="80"/>
    </location>
</feature>
<dbReference type="PANTHER" id="PTHR31412">
    <property type="entry name" value="ZINC METALLOPROTEASE EGY1"/>
    <property type="match status" value="1"/>
</dbReference>
<gene>
    <name evidence="14" type="ORF">PGLA2088_LOCUS17001</name>
</gene>